<feature type="domain" description="ABC transporter" evidence="9">
    <location>
        <begin position="6"/>
        <end position="241"/>
    </location>
</feature>
<keyword evidence="4" id="KW-0677">Repeat</keyword>
<dbReference type="PANTHER" id="PTHR43790">
    <property type="entry name" value="CARBOHYDRATE TRANSPORT ATP-BINDING PROTEIN MG119-RELATED"/>
    <property type="match status" value="1"/>
</dbReference>
<dbReference type="CDD" id="cd03215">
    <property type="entry name" value="ABC_Carb_Monos_II"/>
    <property type="match status" value="1"/>
</dbReference>
<dbReference type="Pfam" id="PF00005">
    <property type="entry name" value="ABC_tran"/>
    <property type="match status" value="2"/>
</dbReference>
<dbReference type="PROSITE" id="PS00211">
    <property type="entry name" value="ABC_TRANSPORTER_1"/>
    <property type="match status" value="1"/>
</dbReference>
<evidence type="ECO:0000256" key="4">
    <source>
        <dbReference type="ARBA" id="ARBA00022737"/>
    </source>
</evidence>
<evidence type="ECO:0000256" key="3">
    <source>
        <dbReference type="ARBA" id="ARBA00022597"/>
    </source>
</evidence>
<dbReference type="RefSeq" id="WP_267652230.1">
    <property type="nucleotide sequence ID" value="NZ_JAOVZR010000001.1"/>
</dbReference>
<dbReference type="SMART" id="SM00382">
    <property type="entry name" value="AAA"/>
    <property type="match status" value="2"/>
</dbReference>
<evidence type="ECO:0000256" key="6">
    <source>
        <dbReference type="ARBA" id="ARBA00022840"/>
    </source>
</evidence>
<evidence type="ECO:0000259" key="9">
    <source>
        <dbReference type="PROSITE" id="PS50893"/>
    </source>
</evidence>
<evidence type="ECO:0000313" key="11">
    <source>
        <dbReference type="Proteomes" id="UP001073227"/>
    </source>
</evidence>
<dbReference type="PANTHER" id="PTHR43790:SF9">
    <property type="entry name" value="GALACTOFURANOSE TRANSPORTER ATP-BINDING PROTEIN YTFR"/>
    <property type="match status" value="1"/>
</dbReference>
<dbReference type="SUPFAM" id="SSF52540">
    <property type="entry name" value="P-loop containing nucleoside triphosphate hydrolases"/>
    <property type="match status" value="2"/>
</dbReference>
<evidence type="ECO:0000256" key="1">
    <source>
        <dbReference type="ARBA" id="ARBA00005417"/>
    </source>
</evidence>
<dbReference type="Gene3D" id="3.40.50.300">
    <property type="entry name" value="P-loop containing nucleotide triphosphate hydrolases"/>
    <property type="match status" value="2"/>
</dbReference>
<keyword evidence="5" id="KW-0547">Nucleotide-binding</keyword>
<dbReference type="InterPro" id="IPR003593">
    <property type="entry name" value="AAA+_ATPase"/>
</dbReference>
<evidence type="ECO:0000256" key="5">
    <source>
        <dbReference type="ARBA" id="ARBA00022741"/>
    </source>
</evidence>
<proteinExistence type="inferred from homology"/>
<comment type="similarity">
    <text evidence="1">Belongs to the ABC transporter superfamily.</text>
</comment>
<reference evidence="10" key="1">
    <citation type="submission" date="2022-10" db="EMBL/GenBank/DDBJ databases">
        <title>Hoeflea sp. G2-23, isolated from marine algae.</title>
        <authorList>
            <person name="Kristyanto S."/>
            <person name="Kim J.M."/>
            <person name="Jeon C.O."/>
        </authorList>
    </citation>
    <scope>NUCLEOTIDE SEQUENCE</scope>
    <source>
        <strain evidence="10">G2-23</strain>
    </source>
</reference>
<keyword evidence="3" id="KW-0762">Sugar transport</keyword>
<dbReference type="PROSITE" id="PS50893">
    <property type="entry name" value="ABC_TRANSPORTER_2"/>
    <property type="match status" value="2"/>
</dbReference>
<sequence>MSDTVLTVSHISKSFGFVRALNDVRLDVKAGEVHALMGENGAGKSTLMNILGGVLQPDAGEIVLKGKTRQIASPAVAQALGIGLVHQEIALCPDMSVAENIFMAETNASHAVWMRPADLKQRAEAALSELHPVPADAKVGNLPIASQQIVEIAKALTLKCDVLIFDEPTAALTETESRSLFRIISKLKSKGIAIIYISHRMAEIFALSDRITVFRDGGYVDTLVTANTDPEEVAAKMVGRALLDLYPPRRQGSPAASVLTVEGLSDDDCVRDVSLEIRPGEILGLGGLIGSGRTETAQSICGLTRRSSGRICYQGSEISQEDYRASIRQGIVYLSEDRKGSGIFLDLSIAQNISALDLRRVAGRLAVNGPAETALAEVMRDRLGIRCADVHQPVGTLSGGNQQKVALAKLLAVEPKVLFVDEPTRGVDIGAKSQIYAILRSLADQGSAIVMISSEMPELIGVSDRIVVLHEGRVAGEVSGERMTEENIMHLASGLSEQPTGAPVNSHENPSMPL</sequence>
<feature type="region of interest" description="Disordered" evidence="8">
    <location>
        <begin position="494"/>
        <end position="514"/>
    </location>
</feature>
<dbReference type="InterPro" id="IPR050107">
    <property type="entry name" value="ABC_carbohydrate_import_ATPase"/>
</dbReference>
<keyword evidence="11" id="KW-1185">Reference proteome</keyword>
<evidence type="ECO:0000256" key="8">
    <source>
        <dbReference type="SAM" id="MobiDB-lite"/>
    </source>
</evidence>
<dbReference type="CDD" id="cd03216">
    <property type="entry name" value="ABC_Carb_Monos_I"/>
    <property type="match status" value="1"/>
</dbReference>
<name>A0ABT3Z5I6_9HYPH</name>
<comment type="caution">
    <text evidence="10">The sequence shown here is derived from an EMBL/GenBank/DDBJ whole genome shotgun (WGS) entry which is preliminary data.</text>
</comment>
<dbReference type="InterPro" id="IPR003439">
    <property type="entry name" value="ABC_transporter-like_ATP-bd"/>
</dbReference>
<keyword evidence="7" id="KW-0472">Membrane</keyword>
<dbReference type="EMBL" id="JAOVZR010000001">
    <property type="protein sequence ID" value="MCY0146571.1"/>
    <property type="molecule type" value="Genomic_DNA"/>
</dbReference>
<dbReference type="InterPro" id="IPR027417">
    <property type="entry name" value="P-loop_NTPase"/>
</dbReference>
<evidence type="ECO:0000256" key="2">
    <source>
        <dbReference type="ARBA" id="ARBA00022448"/>
    </source>
</evidence>
<dbReference type="InterPro" id="IPR017871">
    <property type="entry name" value="ABC_transporter-like_CS"/>
</dbReference>
<evidence type="ECO:0000313" key="10">
    <source>
        <dbReference type="EMBL" id="MCY0146571.1"/>
    </source>
</evidence>
<gene>
    <name evidence="10" type="ORF">OEG84_02265</name>
</gene>
<organism evidence="10 11">
    <name type="scientific">Hoeflea algicola</name>
    <dbReference type="NCBI Taxonomy" id="2983763"/>
    <lineage>
        <taxon>Bacteria</taxon>
        <taxon>Pseudomonadati</taxon>
        <taxon>Pseudomonadota</taxon>
        <taxon>Alphaproteobacteria</taxon>
        <taxon>Hyphomicrobiales</taxon>
        <taxon>Rhizobiaceae</taxon>
        <taxon>Hoeflea</taxon>
    </lineage>
</organism>
<keyword evidence="6 10" id="KW-0067">ATP-binding</keyword>
<evidence type="ECO:0000256" key="7">
    <source>
        <dbReference type="ARBA" id="ARBA00023136"/>
    </source>
</evidence>
<protein>
    <submittedName>
        <fullName evidence="10">Sugar ABC transporter ATP-binding protein</fullName>
    </submittedName>
</protein>
<keyword evidence="2" id="KW-0813">Transport</keyword>
<dbReference type="Proteomes" id="UP001073227">
    <property type="component" value="Unassembled WGS sequence"/>
</dbReference>
<accession>A0ABT3Z5I6</accession>
<dbReference type="GO" id="GO:0005524">
    <property type="term" value="F:ATP binding"/>
    <property type="evidence" value="ECO:0007669"/>
    <property type="project" value="UniProtKB-KW"/>
</dbReference>
<feature type="domain" description="ABC transporter" evidence="9">
    <location>
        <begin position="253"/>
        <end position="496"/>
    </location>
</feature>